<feature type="compositionally biased region" description="Low complexity" evidence="1">
    <location>
        <begin position="563"/>
        <end position="572"/>
    </location>
</feature>
<evidence type="ECO:0000313" key="5">
    <source>
        <dbReference type="Proteomes" id="UP000324241"/>
    </source>
</evidence>
<gene>
    <name evidence="4" type="ORF">ATNIH1004_008284</name>
</gene>
<dbReference type="GeneID" id="54330986"/>
<dbReference type="EMBL" id="QUQM01000006">
    <property type="protein sequence ID" value="KAA8644086.1"/>
    <property type="molecule type" value="Genomic_DNA"/>
</dbReference>
<keyword evidence="2" id="KW-1133">Transmembrane helix</keyword>
<feature type="compositionally biased region" description="Low complexity" evidence="1">
    <location>
        <begin position="610"/>
        <end position="623"/>
    </location>
</feature>
<dbReference type="PROSITE" id="PS51767">
    <property type="entry name" value="PEPTIDASE_A1"/>
    <property type="match status" value="1"/>
</dbReference>
<dbReference type="InterPro" id="IPR021109">
    <property type="entry name" value="Peptidase_aspartic_dom_sf"/>
</dbReference>
<dbReference type="RefSeq" id="XP_033423447.1">
    <property type="nucleotide sequence ID" value="XM_033572895.1"/>
</dbReference>
<organism evidence="4 5">
    <name type="scientific">Aspergillus tanneri</name>
    <dbReference type="NCBI Taxonomy" id="1220188"/>
    <lineage>
        <taxon>Eukaryota</taxon>
        <taxon>Fungi</taxon>
        <taxon>Dikarya</taxon>
        <taxon>Ascomycota</taxon>
        <taxon>Pezizomycotina</taxon>
        <taxon>Eurotiomycetes</taxon>
        <taxon>Eurotiomycetidae</taxon>
        <taxon>Eurotiales</taxon>
        <taxon>Aspergillaceae</taxon>
        <taxon>Aspergillus</taxon>
        <taxon>Aspergillus subgen. Circumdati</taxon>
    </lineage>
</organism>
<dbReference type="AlphaFoldDB" id="A0A5M9MEB7"/>
<feature type="compositionally biased region" description="Basic and acidic residues" evidence="1">
    <location>
        <begin position="573"/>
        <end position="587"/>
    </location>
</feature>
<keyword evidence="2" id="KW-0812">Transmembrane</keyword>
<dbReference type="OrthoDB" id="4074350at2759"/>
<dbReference type="VEuPathDB" id="FungiDB:EYZ11_005457"/>
<feature type="domain" description="Peptidase A1" evidence="3">
    <location>
        <begin position="79"/>
        <end position="428"/>
    </location>
</feature>
<evidence type="ECO:0000256" key="2">
    <source>
        <dbReference type="SAM" id="Phobius"/>
    </source>
</evidence>
<dbReference type="SUPFAM" id="SSF50630">
    <property type="entry name" value="Acid proteases"/>
    <property type="match status" value="1"/>
</dbReference>
<sequence length="623" mass="67553">MSMDITRLAFKAEFEHTDMKARTDALACPESEGKKRMKNLLGIALLAGLPIDLAKAAPEADPVSVAPAISWYGYDGTWSAVNILSGSNLSTNTVFPSTVDRNSQLIGARSCETPLVPDCSSKRGGLFSANESTTWKGSGKHAASKDSSTQEYFGSDALYLGVQEFTEDPILIVNDTDTWVGSLGLAVDMGDRDGAFGFSVMETAFINTSVVPSSSYGYTAGAYYRLKGVPASLTLGGVDKARFYEGNTTFHLSRSGIPVISLNSLYISSGTQTNNVTRLNKSINPSNSAGSAYYTLDSSTSYLWLPESAFQAFGYAFNLTYDDRIGFYTYGNDTSLRDRLLRMNISISFSISDLPNAAENVNITLPFQAFNHELTYPYPNLPPEYSNTSLPYLPVKKASTDKEQRIGRVFFQEAYLTVNYETGLFNVEQAKFDPSLVTTDGTDIETIHSQVPDGLADDIFKKKGGLSIGTKAGIGVGCGSAAIAIILASAYFFIRRRQQQQQQLSIEAEKKEDSTNSGSKPDSASHGLVELQSGCDRTELASDASHEVFELPGSEPPELEAGSSTRRYSSRSCRGDEKRVLRRHSETRSSIAASLASRLTESSAEDSPEPQKGQQEGPPKYTP</sequence>
<feature type="region of interest" description="Disordered" evidence="1">
    <location>
        <begin position="504"/>
        <end position="527"/>
    </location>
</feature>
<dbReference type="InterPro" id="IPR033121">
    <property type="entry name" value="PEPTIDASE_A1"/>
</dbReference>
<dbReference type="Proteomes" id="UP000324241">
    <property type="component" value="Unassembled WGS sequence"/>
</dbReference>
<feature type="compositionally biased region" description="Low complexity" evidence="1">
    <location>
        <begin position="588"/>
        <end position="599"/>
    </location>
</feature>
<comment type="caution">
    <text evidence="4">The sequence shown here is derived from an EMBL/GenBank/DDBJ whole genome shotgun (WGS) entry which is preliminary data.</text>
</comment>
<name>A0A5M9MEB7_9EURO</name>
<proteinExistence type="predicted"/>
<reference evidence="4 5" key="1">
    <citation type="submission" date="2019-08" db="EMBL/GenBank/DDBJ databases">
        <title>The genome sequence of a newly discovered highly antifungal drug resistant Aspergillus species, Aspergillus tanneri NIH 1004.</title>
        <authorList>
            <person name="Mounaud S."/>
            <person name="Singh I."/>
            <person name="Joardar V."/>
            <person name="Pakala S."/>
            <person name="Pakala S."/>
            <person name="Venepally P."/>
            <person name="Chung J.K."/>
            <person name="Losada L."/>
            <person name="Nierman W.C."/>
        </authorList>
    </citation>
    <scope>NUCLEOTIDE SEQUENCE [LARGE SCALE GENOMIC DNA]</scope>
    <source>
        <strain evidence="4 5">NIH1004</strain>
    </source>
</reference>
<evidence type="ECO:0000313" key="4">
    <source>
        <dbReference type="EMBL" id="KAA8644086.1"/>
    </source>
</evidence>
<evidence type="ECO:0000259" key="3">
    <source>
        <dbReference type="PROSITE" id="PS51767"/>
    </source>
</evidence>
<keyword evidence="2" id="KW-0472">Membrane</keyword>
<protein>
    <recommendedName>
        <fullName evidence="3">Peptidase A1 domain-containing protein</fullName>
    </recommendedName>
</protein>
<feature type="transmembrane region" description="Helical" evidence="2">
    <location>
        <begin position="472"/>
        <end position="494"/>
    </location>
</feature>
<accession>A0A5M9MEB7</accession>
<feature type="region of interest" description="Disordered" evidence="1">
    <location>
        <begin position="549"/>
        <end position="623"/>
    </location>
</feature>
<evidence type="ECO:0000256" key="1">
    <source>
        <dbReference type="SAM" id="MobiDB-lite"/>
    </source>
</evidence>
<dbReference type="Gene3D" id="2.40.70.10">
    <property type="entry name" value="Acid Proteases"/>
    <property type="match status" value="1"/>
</dbReference>